<dbReference type="AlphaFoldDB" id="A0A368YG20"/>
<accession>A0A368YG20</accession>
<dbReference type="InterPro" id="IPR020449">
    <property type="entry name" value="Tscrpt_reg_AraC-type_HTH"/>
</dbReference>
<dbReference type="PROSITE" id="PS01124">
    <property type="entry name" value="HTH_ARAC_FAMILY_2"/>
    <property type="match status" value="1"/>
</dbReference>
<dbReference type="SMART" id="SM00342">
    <property type="entry name" value="HTH_ARAC"/>
    <property type="match status" value="1"/>
</dbReference>
<comment type="caution">
    <text evidence="5">The sequence shown here is derived from an EMBL/GenBank/DDBJ whole genome shotgun (WGS) entry which is preliminary data.</text>
</comment>
<keyword evidence="6" id="KW-1185">Reference proteome</keyword>
<organism evidence="5 6">
    <name type="scientific">Phyllobacterium bourgognense</name>
    <dbReference type="NCBI Taxonomy" id="314236"/>
    <lineage>
        <taxon>Bacteria</taxon>
        <taxon>Pseudomonadati</taxon>
        <taxon>Pseudomonadota</taxon>
        <taxon>Alphaproteobacteria</taxon>
        <taxon>Hyphomicrobiales</taxon>
        <taxon>Phyllobacteriaceae</taxon>
        <taxon>Phyllobacterium</taxon>
    </lineage>
</organism>
<dbReference type="GO" id="GO:0043565">
    <property type="term" value="F:sequence-specific DNA binding"/>
    <property type="evidence" value="ECO:0007669"/>
    <property type="project" value="InterPro"/>
</dbReference>
<dbReference type="InterPro" id="IPR018060">
    <property type="entry name" value="HTH_AraC"/>
</dbReference>
<dbReference type="RefSeq" id="WP_147274717.1">
    <property type="nucleotide sequence ID" value="NZ_QPJM01000019.1"/>
</dbReference>
<name>A0A368YG20_9HYPH</name>
<sequence>PYAFIIRRRIERAKDFLRHSSMPVTDIALSCGFSSSSHFSNAFRREVGTTPVAYRGAWPGKASQ</sequence>
<dbReference type="InterPro" id="IPR018062">
    <property type="entry name" value="HTH_AraC-typ_CS"/>
</dbReference>
<evidence type="ECO:0000256" key="1">
    <source>
        <dbReference type="ARBA" id="ARBA00023015"/>
    </source>
</evidence>
<dbReference type="Gene3D" id="1.10.10.60">
    <property type="entry name" value="Homeodomain-like"/>
    <property type="match status" value="1"/>
</dbReference>
<evidence type="ECO:0000313" key="6">
    <source>
        <dbReference type="Proteomes" id="UP000253324"/>
    </source>
</evidence>
<keyword evidence="2" id="KW-0238">DNA-binding</keyword>
<feature type="non-terminal residue" evidence="5">
    <location>
        <position position="1"/>
    </location>
</feature>
<dbReference type="EMBL" id="QPJM01000019">
    <property type="protein sequence ID" value="RCW79181.1"/>
    <property type="molecule type" value="Genomic_DNA"/>
</dbReference>
<dbReference type="PRINTS" id="PR00032">
    <property type="entry name" value="HTHARAC"/>
</dbReference>
<evidence type="ECO:0000259" key="4">
    <source>
        <dbReference type="PROSITE" id="PS01124"/>
    </source>
</evidence>
<dbReference type="SUPFAM" id="SSF46689">
    <property type="entry name" value="Homeodomain-like"/>
    <property type="match status" value="1"/>
</dbReference>
<dbReference type="InterPro" id="IPR050204">
    <property type="entry name" value="AraC_XylS_family_regulators"/>
</dbReference>
<feature type="domain" description="HTH araC/xylS-type" evidence="4">
    <location>
        <begin position="1"/>
        <end position="57"/>
    </location>
</feature>
<evidence type="ECO:0000313" key="5">
    <source>
        <dbReference type="EMBL" id="RCW79181.1"/>
    </source>
</evidence>
<protein>
    <submittedName>
        <fullName evidence="5">Helix-turn-helix protein</fullName>
    </submittedName>
</protein>
<dbReference type="InterPro" id="IPR009057">
    <property type="entry name" value="Homeodomain-like_sf"/>
</dbReference>
<keyword evidence="3" id="KW-0804">Transcription</keyword>
<evidence type="ECO:0000256" key="3">
    <source>
        <dbReference type="ARBA" id="ARBA00023163"/>
    </source>
</evidence>
<dbReference type="PROSITE" id="PS00041">
    <property type="entry name" value="HTH_ARAC_FAMILY_1"/>
    <property type="match status" value="1"/>
</dbReference>
<keyword evidence="1" id="KW-0805">Transcription regulation</keyword>
<dbReference type="PANTHER" id="PTHR46796">
    <property type="entry name" value="HTH-TYPE TRANSCRIPTIONAL ACTIVATOR RHAS-RELATED"/>
    <property type="match status" value="1"/>
</dbReference>
<evidence type="ECO:0000256" key="2">
    <source>
        <dbReference type="ARBA" id="ARBA00023125"/>
    </source>
</evidence>
<gene>
    <name evidence="5" type="ORF">C7476_119102</name>
</gene>
<dbReference type="Proteomes" id="UP000253324">
    <property type="component" value="Unassembled WGS sequence"/>
</dbReference>
<reference evidence="5 6" key="1">
    <citation type="submission" date="2018-07" db="EMBL/GenBank/DDBJ databases">
        <title>Genomic Encyclopedia of Type Strains, Phase III (KMG-III): the genomes of soil and plant-associated and newly described type strains.</title>
        <authorList>
            <person name="Whitman W."/>
        </authorList>
    </citation>
    <scope>NUCLEOTIDE SEQUENCE [LARGE SCALE GENOMIC DNA]</scope>
    <source>
        <strain evidence="5 6">31-25a</strain>
    </source>
</reference>
<dbReference type="GO" id="GO:0003700">
    <property type="term" value="F:DNA-binding transcription factor activity"/>
    <property type="evidence" value="ECO:0007669"/>
    <property type="project" value="InterPro"/>
</dbReference>
<dbReference type="Pfam" id="PF12833">
    <property type="entry name" value="HTH_18"/>
    <property type="match status" value="1"/>
</dbReference>
<proteinExistence type="predicted"/>
<dbReference type="PANTHER" id="PTHR46796:SF6">
    <property type="entry name" value="ARAC SUBFAMILY"/>
    <property type="match status" value="1"/>
</dbReference>